<dbReference type="PANTHER" id="PTHR11106:SF27">
    <property type="entry name" value="MACRO DOMAIN-CONTAINING PROTEIN"/>
    <property type="match status" value="1"/>
</dbReference>
<protein>
    <submittedName>
        <fullName evidence="3">O-acetyl-ADP-ribose deacetylase</fullName>
    </submittedName>
</protein>
<dbReference type="Pfam" id="PF01661">
    <property type="entry name" value="Macro"/>
    <property type="match status" value="1"/>
</dbReference>
<dbReference type="CDD" id="cd02908">
    <property type="entry name" value="Macro_OAADPr_deacetylase"/>
    <property type="match status" value="1"/>
</dbReference>
<feature type="domain" description="Macro" evidence="2">
    <location>
        <begin position="1"/>
        <end position="194"/>
    </location>
</feature>
<dbReference type="Gene3D" id="3.40.220.10">
    <property type="entry name" value="Leucine Aminopeptidase, subunit E, domain 1"/>
    <property type="match status" value="1"/>
</dbReference>
<organism evidence="3 4">
    <name type="scientific">Candidatus Geothrix odensensis</name>
    <dbReference type="NCBI Taxonomy" id="2954440"/>
    <lineage>
        <taxon>Bacteria</taxon>
        <taxon>Pseudomonadati</taxon>
        <taxon>Acidobacteriota</taxon>
        <taxon>Holophagae</taxon>
        <taxon>Holophagales</taxon>
        <taxon>Holophagaceae</taxon>
        <taxon>Geothrix</taxon>
    </lineage>
</organism>
<proteinExistence type="predicted"/>
<gene>
    <name evidence="3" type="ORF">IPN91_03560</name>
</gene>
<feature type="region of interest" description="Disordered" evidence="1">
    <location>
        <begin position="165"/>
        <end position="194"/>
    </location>
</feature>
<dbReference type="Proteomes" id="UP000709959">
    <property type="component" value="Unassembled WGS sequence"/>
</dbReference>
<evidence type="ECO:0000259" key="2">
    <source>
        <dbReference type="PROSITE" id="PS51154"/>
    </source>
</evidence>
<dbReference type="PROSITE" id="PS51154">
    <property type="entry name" value="MACRO"/>
    <property type="match status" value="1"/>
</dbReference>
<dbReference type="PANTHER" id="PTHR11106">
    <property type="entry name" value="GANGLIOSIDE INDUCED DIFFERENTIATION ASSOCIATED PROTEIN 2-RELATED"/>
    <property type="match status" value="1"/>
</dbReference>
<dbReference type="NCBIfam" id="NF001664">
    <property type="entry name" value="PRK00431.1-6"/>
    <property type="match status" value="1"/>
</dbReference>
<reference evidence="3 4" key="1">
    <citation type="submission" date="2020-10" db="EMBL/GenBank/DDBJ databases">
        <title>Connecting structure to function with the recovery of over 1000 high-quality activated sludge metagenome-assembled genomes encoding full-length rRNA genes using long-read sequencing.</title>
        <authorList>
            <person name="Singleton C.M."/>
            <person name="Petriglieri F."/>
            <person name="Kristensen J.M."/>
            <person name="Kirkegaard R.H."/>
            <person name="Michaelsen T.Y."/>
            <person name="Andersen M.H."/>
            <person name="Karst S.M."/>
            <person name="Dueholm M.S."/>
            <person name="Nielsen P.H."/>
            <person name="Albertsen M."/>
        </authorList>
    </citation>
    <scope>NUCLEOTIDE SEQUENCE [LARGE SCALE GENOMIC DNA]</scope>
    <source>
        <strain evidence="3">OdNE_18-Q3-R46-58_MAXAC.008</strain>
    </source>
</reference>
<dbReference type="GO" id="GO:0019213">
    <property type="term" value="F:deacetylase activity"/>
    <property type="evidence" value="ECO:0007669"/>
    <property type="project" value="TreeGrafter"/>
</dbReference>
<dbReference type="InterPro" id="IPR002589">
    <property type="entry name" value="Macro_dom"/>
</dbReference>
<dbReference type="AlphaFoldDB" id="A0A936F070"/>
<dbReference type="SUPFAM" id="SSF52949">
    <property type="entry name" value="Macro domain-like"/>
    <property type="match status" value="1"/>
</dbReference>
<dbReference type="SMART" id="SM00506">
    <property type="entry name" value="A1pp"/>
    <property type="match status" value="1"/>
</dbReference>
<dbReference type="InterPro" id="IPR043472">
    <property type="entry name" value="Macro_dom-like"/>
</dbReference>
<evidence type="ECO:0000313" key="4">
    <source>
        <dbReference type="Proteomes" id="UP000709959"/>
    </source>
</evidence>
<comment type="caution">
    <text evidence="3">The sequence shown here is derived from an EMBL/GenBank/DDBJ whole genome shotgun (WGS) entry which is preliminary data.</text>
</comment>
<accession>A0A936F070</accession>
<evidence type="ECO:0000313" key="3">
    <source>
        <dbReference type="EMBL" id="MBK8571722.1"/>
    </source>
</evidence>
<evidence type="ECO:0000256" key="1">
    <source>
        <dbReference type="SAM" id="MobiDB-lite"/>
    </source>
</evidence>
<dbReference type="EMBL" id="JADKCH010000001">
    <property type="protein sequence ID" value="MBK8571722.1"/>
    <property type="molecule type" value="Genomic_DNA"/>
</dbReference>
<name>A0A936F070_9BACT</name>
<sequence>MPKTASITTILADITTLKVDAIVNAANGYLLGGGGVDGAIHAAAGHQLYMECLSLGGCKVGDAKITKGYNLPARFVIHTVGPVWSGGSKGESRMLASCYQRSLELAHEHGLRSIAFPCISTGVFGYPSDQAAAVAVDTVRLSLVGFQGIERFSLAAARRRTWPTIRRPSQRPVSAPGTRPTHGVYPRADPRPGF</sequence>